<organism evidence="1 2">
    <name type="scientific">Tegillarca granosa</name>
    <name type="common">Malaysian cockle</name>
    <name type="synonym">Anadara granosa</name>
    <dbReference type="NCBI Taxonomy" id="220873"/>
    <lineage>
        <taxon>Eukaryota</taxon>
        <taxon>Metazoa</taxon>
        <taxon>Spiralia</taxon>
        <taxon>Lophotrochozoa</taxon>
        <taxon>Mollusca</taxon>
        <taxon>Bivalvia</taxon>
        <taxon>Autobranchia</taxon>
        <taxon>Pteriomorphia</taxon>
        <taxon>Arcoida</taxon>
        <taxon>Arcoidea</taxon>
        <taxon>Arcidae</taxon>
        <taxon>Tegillarca</taxon>
    </lineage>
</organism>
<dbReference type="EMBL" id="JARBDR010000441">
    <property type="protein sequence ID" value="KAJ8311947.1"/>
    <property type="molecule type" value="Genomic_DNA"/>
</dbReference>
<accession>A0ABQ9F3H5</accession>
<comment type="caution">
    <text evidence="1">The sequence shown here is derived from an EMBL/GenBank/DDBJ whole genome shotgun (WGS) entry which is preliminary data.</text>
</comment>
<gene>
    <name evidence="1" type="ORF">KUTeg_010500</name>
</gene>
<evidence type="ECO:0000313" key="2">
    <source>
        <dbReference type="Proteomes" id="UP001217089"/>
    </source>
</evidence>
<proteinExistence type="predicted"/>
<keyword evidence="2" id="KW-1185">Reference proteome</keyword>
<evidence type="ECO:0000313" key="1">
    <source>
        <dbReference type="EMBL" id="KAJ8311947.1"/>
    </source>
</evidence>
<sequence>MALSGHNLLDITKSEEKKRELQKELRTPGLMKIEFQGGKEMIGLCSETYMVLEQNTGKVKYSLKGANKTVIDPSGKFRAALEIRESATVENRGIRLHENQLHTYTQTKYAFTYFYCKRKVLSDGIHTVPFDLTLTPIGQNKNKNLDDDDDDTYLISKHMNRRNIS</sequence>
<name>A0ABQ9F3H5_TEGGR</name>
<dbReference type="Proteomes" id="UP001217089">
    <property type="component" value="Unassembled WGS sequence"/>
</dbReference>
<reference evidence="1 2" key="1">
    <citation type="submission" date="2022-12" db="EMBL/GenBank/DDBJ databases">
        <title>Chromosome-level genome of Tegillarca granosa.</title>
        <authorList>
            <person name="Kim J."/>
        </authorList>
    </citation>
    <scope>NUCLEOTIDE SEQUENCE [LARGE SCALE GENOMIC DNA]</scope>
    <source>
        <strain evidence="1">Teg-2019</strain>
        <tissue evidence="1">Adductor muscle</tissue>
    </source>
</reference>
<protein>
    <submittedName>
        <fullName evidence="1">Uncharacterized protein</fullName>
    </submittedName>
</protein>